<comment type="caution">
    <text evidence="17">The sequence shown here is derived from an EMBL/GenBank/DDBJ whole genome shotgun (WGS) entry which is preliminary data.</text>
</comment>
<dbReference type="NCBIfam" id="TIGR03423">
    <property type="entry name" value="pbp2_mrdA"/>
    <property type="match status" value="1"/>
</dbReference>
<evidence type="ECO:0000256" key="6">
    <source>
        <dbReference type="ARBA" id="ARBA00022670"/>
    </source>
</evidence>
<dbReference type="GO" id="GO:0005886">
    <property type="term" value="C:plasma membrane"/>
    <property type="evidence" value="ECO:0007669"/>
    <property type="project" value="UniProtKB-SubCell"/>
</dbReference>
<dbReference type="GO" id="GO:0008270">
    <property type="term" value="F:zinc ion binding"/>
    <property type="evidence" value="ECO:0007669"/>
    <property type="project" value="UniProtKB-UniRule"/>
</dbReference>
<comment type="subcellular location">
    <subcellularLocation>
        <location evidence="14">Cell inner membrane</location>
        <topology evidence="14">Single-pass membrane protein</topology>
    </subcellularLocation>
    <subcellularLocation>
        <location evidence="2">Cell membrane</location>
    </subcellularLocation>
    <subcellularLocation>
        <location evidence="1">Membrane</location>
        <topology evidence="1">Single-pass membrane protein</topology>
    </subcellularLocation>
</comment>
<keyword evidence="14" id="KW-0479">Metal-binding</keyword>
<sequence>MSFSLKDANIEKEIFVKRAALVSFFVFVMLLVLAGRMLFLQVSEYELYAGKSEKNRVQIEPVPPIRGLIFDRNGVLLAENLPSHSLTVVPERVENLDYSLKLVDQLVGLSERELENFEKRIDQWRRPYEAITLKHQLSEEEIARLMVNSNFLPGIQVEAELVRHYPQGKYFAHVLGYVGHMNERDKQRLDSAQYKATKRVGKIGIERYYEDQLHGQVGLQKVETNAQGRILNVLEREDPVPGKNLILNLDVNLQKVAMDAFEGRRGSLVAMDPKTGGVLAMVSTPSFDPNLFVNGISYKKYNALRDDLDTPLFDRATRGQYPPGSTMKPFLGLAFLEAGVTDWQETIADPGWYMLENDPRVYRDWKRSGHGEAIDLRDAIIQSCDTYYYEMAFRTGIDRLQPFLEKFGFGQRTSVDVQNELSALLPTRDWKRHHRGRSWYAGDTLNLALGQGFMLTTPLQLAQATSVYAAKGKWHRSKLVYSVDGNVLEETEKPEDVIITDPANWDRMNRAMEGVITHYLGTARNLESRLSYRVASKTGTAQVVGIDQDAEYDSEALEERQRDHALYMAFAPVEDPKIAVAVIVENGESAGRTAAPIAIKVMDEYLLNQPKRPESLGIVGASDGR</sequence>
<evidence type="ECO:0000256" key="9">
    <source>
        <dbReference type="ARBA" id="ARBA00022960"/>
    </source>
</evidence>
<dbReference type="GO" id="GO:0008658">
    <property type="term" value="F:penicillin binding"/>
    <property type="evidence" value="ECO:0007669"/>
    <property type="project" value="UniProtKB-UniRule"/>
</dbReference>
<comment type="pathway">
    <text evidence="14">Cell wall biogenesis; peptidoglycan biosynthesis.</text>
</comment>
<comment type="catalytic activity">
    <reaction evidence="14">
        <text>Preferential cleavage: (Ac)2-L-Lys-D-Ala-|-D-Ala. Also transpeptidation of peptidyl-alanyl moieties that are N-acyl substituents of D-alanine.</text>
        <dbReference type="EC" id="3.4.16.4"/>
    </reaction>
</comment>
<dbReference type="GO" id="GO:0071972">
    <property type="term" value="F:peptidoglycan L,D-transpeptidase activity"/>
    <property type="evidence" value="ECO:0007669"/>
    <property type="project" value="TreeGrafter"/>
</dbReference>
<feature type="binding site" evidence="14">
    <location>
        <position position="349"/>
    </location>
    <ligand>
        <name>Zn(2+)</name>
        <dbReference type="ChEBI" id="CHEBI:29105"/>
    </ligand>
</feature>
<dbReference type="PANTHER" id="PTHR30627:SF2">
    <property type="entry name" value="PEPTIDOGLYCAN D,D-TRANSPEPTIDASE MRDA"/>
    <property type="match status" value="1"/>
</dbReference>
<keyword evidence="3 14" id="KW-1003">Cell membrane</keyword>
<evidence type="ECO:0000256" key="4">
    <source>
        <dbReference type="ARBA" id="ARBA00022519"/>
    </source>
</evidence>
<dbReference type="EMBL" id="AAQH01000015">
    <property type="protein sequence ID" value="EAT11637.1"/>
    <property type="molecule type" value="Genomic_DNA"/>
</dbReference>
<keyword evidence="4 14" id="KW-0997">Cell inner membrane</keyword>
<evidence type="ECO:0000256" key="10">
    <source>
        <dbReference type="ARBA" id="ARBA00022984"/>
    </source>
</evidence>
<keyword evidence="17" id="KW-0132">Cell division</keyword>
<feature type="binding site" evidence="14">
    <location>
        <position position="364"/>
    </location>
    <ligand>
        <name>Zn(2+)</name>
        <dbReference type="ChEBI" id="CHEBI:29105"/>
    </ligand>
</feature>
<evidence type="ECO:0000313" key="17">
    <source>
        <dbReference type="EMBL" id="EAT11637.1"/>
    </source>
</evidence>
<evidence type="ECO:0000259" key="15">
    <source>
        <dbReference type="Pfam" id="PF00905"/>
    </source>
</evidence>
<keyword evidence="6 14" id="KW-0645">Protease</keyword>
<evidence type="ECO:0000256" key="8">
    <source>
        <dbReference type="ARBA" id="ARBA00022801"/>
    </source>
</evidence>
<keyword evidence="9 14" id="KW-0133">Cell shape</keyword>
<evidence type="ECO:0000256" key="1">
    <source>
        <dbReference type="ARBA" id="ARBA00004167"/>
    </source>
</evidence>
<dbReference type="Proteomes" id="UP000004263">
    <property type="component" value="Unassembled WGS sequence"/>
</dbReference>
<name>Q1N080_9GAMM</name>
<dbReference type="GO" id="GO:0006508">
    <property type="term" value="P:proteolysis"/>
    <property type="evidence" value="ECO:0007669"/>
    <property type="project" value="UniProtKB-KW"/>
</dbReference>
<feature type="binding site" evidence="14">
    <location>
        <position position="384"/>
    </location>
    <ligand>
        <name>Zn(2+)</name>
        <dbReference type="ChEBI" id="CHEBI:29105"/>
    </ligand>
</feature>
<dbReference type="EC" id="3.4.16.4" evidence="14"/>
<accession>Q1N080</accession>
<dbReference type="InterPro" id="IPR036138">
    <property type="entry name" value="PBP_dimer_sf"/>
</dbReference>
<keyword evidence="8 14" id="KW-0378">Hydrolase</keyword>
<dbReference type="SUPFAM" id="SSF56601">
    <property type="entry name" value="beta-lactamase/transpeptidase-like"/>
    <property type="match status" value="1"/>
</dbReference>
<dbReference type="InterPro" id="IPR050515">
    <property type="entry name" value="Beta-lactam/transpept"/>
</dbReference>
<dbReference type="Pfam" id="PF03717">
    <property type="entry name" value="PBP_dimer"/>
    <property type="match status" value="1"/>
</dbReference>
<dbReference type="AlphaFoldDB" id="Q1N080"/>
<dbReference type="HOGENOM" id="CLU_009289_1_2_6"/>
<keyword evidence="10 14" id="KW-0573">Peptidoglycan synthesis</keyword>
<gene>
    <name evidence="14" type="primary">mrdA</name>
    <name evidence="17" type="ORF">RED65_08109</name>
</gene>
<comment type="cofactor">
    <cofactor evidence="14">
        <name>Zn(2+)</name>
        <dbReference type="ChEBI" id="CHEBI:29105"/>
    </cofactor>
    <text evidence="14">Binds one Zn(2+) ion per subunit.</text>
</comment>
<dbReference type="GO" id="GO:0009002">
    <property type="term" value="F:serine-type D-Ala-D-Ala carboxypeptidase activity"/>
    <property type="evidence" value="ECO:0007669"/>
    <property type="project" value="UniProtKB-UniRule"/>
</dbReference>
<reference evidence="17 18" key="1">
    <citation type="submission" date="2006-03" db="EMBL/GenBank/DDBJ databases">
        <authorList>
            <person name="Pinhassi J."/>
            <person name="Pedros-Alio C."/>
            <person name="Ferriera S."/>
            <person name="Johnson J."/>
            <person name="Kravitz S."/>
            <person name="Halpern A."/>
            <person name="Remington K."/>
            <person name="Beeson K."/>
            <person name="Tran B."/>
            <person name="Rogers Y.-H."/>
            <person name="Friedman R."/>
            <person name="Venter J.C."/>
        </authorList>
    </citation>
    <scope>NUCLEOTIDE SEQUENCE [LARGE SCALE GENOMIC DNA]</scope>
    <source>
        <strain evidence="17 18">RED65</strain>
    </source>
</reference>
<dbReference type="InterPro" id="IPR001460">
    <property type="entry name" value="PCN-bd_Tpept"/>
</dbReference>
<evidence type="ECO:0000256" key="12">
    <source>
        <dbReference type="ARBA" id="ARBA00023136"/>
    </source>
</evidence>
<feature type="domain" description="Penicillin-binding protein transpeptidase" evidence="15">
    <location>
        <begin position="266"/>
        <end position="603"/>
    </location>
</feature>
<feature type="active site" description="Acyl-ester intermediate" evidence="14">
    <location>
        <position position="325"/>
    </location>
</feature>
<dbReference type="GO" id="GO:0071555">
    <property type="term" value="P:cell wall organization"/>
    <property type="evidence" value="ECO:0007669"/>
    <property type="project" value="UniProtKB-KW"/>
</dbReference>
<dbReference type="PANTHER" id="PTHR30627">
    <property type="entry name" value="PEPTIDOGLYCAN D,D-TRANSPEPTIDASE"/>
    <property type="match status" value="1"/>
</dbReference>
<keyword evidence="5 14" id="KW-0121">Carboxypeptidase</keyword>
<feature type="transmembrane region" description="Helical" evidence="14">
    <location>
        <begin position="20"/>
        <end position="39"/>
    </location>
</feature>
<keyword evidence="7 14" id="KW-0812">Transmembrane</keyword>
<evidence type="ECO:0000256" key="7">
    <source>
        <dbReference type="ARBA" id="ARBA00022692"/>
    </source>
</evidence>
<keyword evidence="18" id="KW-1185">Reference proteome</keyword>
<dbReference type="Pfam" id="PF00905">
    <property type="entry name" value="Transpeptidase"/>
    <property type="match status" value="1"/>
</dbReference>
<comment type="function">
    <text evidence="14">Catalyzes cross-linking of the peptidoglycan cell wall.</text>
</comment>
<evidence type="ECO:0000256" key="13">
    <source>
        <dbReference type="ARBA" id="ARBA00023316"/>
    </source>
</evidence>
<keyword evidence="11 14" id="KW-1133">Transmembrane helix</keyword>
<evidence type="ECO:0000313" key="18">
    <source>
        <dbReference type="Proteomes" id="UP000004263"/>
    </source>
</evidence>
<dbReference type="InterPro" id="IPR017790">
    <property type="entry name" value="Penicillin-binding_protein_2"/>
</dbReference>
<dbReference type="Gene3D" id="3.90.1310.10">
    <property type="entry name" value="Penicillin-binding protein 2a (Domain 2)"/>
    <property type="match status" value="1"/>
</dbReference>
<evidence type="ECO:0000256" key="11">
    <source>
        <dbReference type="ARBA" id="ARBA00022989"/>
    </source>
</evidence>
<dbReference type="GO" id="GO:0009252">
    <property type="term" value="P:peptidoglycan biosynthetic process"/>
    <property type="evidence" value="ECO:0007669"/>
    <property type="project" value="UniProtKB-UniRule"/>
</dbReference>
<keyword evidence="13 14" id="KW-0961">Cell wall biogenesis/degradation</keyword>
<comment type="similarity">
    <text evidence="14">Belongs to the transpeptidase family. MrdA subfamily.</text>
</comment>
<dbReference type="STRING" id="207949.RED65_08109"/>
<evidence type="ECO:0000256" key="3">
    <source>
        <dbReference type="ARBA" id="ARBA00022475"/>
    </source>
</evidence>
<organism evidence="17 18">
    <name type="scientific">Bermanella marisrubri</name>
    <dbReference type="NCBI Taxonomy" id="207949"/>
    <lineage>
        <taxon>Bacteria</taxon>
        <taxon>Pseudomonadati</taxon>
        <taxon>Pseudomonadota</taxon>
        <taxon>Gammaproteobacteria</taxon>
        <taxon>Oceanospirillales</taxon>
        <taxon>Oceanospirillaceae</taxon>
        <taxon>Bermanella</taxon>
    </lineage>
</organism>
<dbReference type="SUPFAM" id="SSF56519">
    <property type="entry name" value="Penicillin binding protein dimerisation domain"/>
    <property type="match status" value="1"/>
</dbReference>
<evidence type="ECO:0000256" key="14">
    <source>
        <dbReference type="HAMAP-Rule" id="MF_02081"/>
    </source>
</evidence>
<keyword evidence="17" id="KW-0131">Cell cycle</keyword>
<dbReference type="InterPro" id="IPR012338">
    <property type="entry name" value="Beta-lactam/transpept-like"/>
</dbReference>
<dbReference type="HAMAP" id="MF_02081">
    <property type="entry name" value="MrdA_transpept"/>
    <property type="match status" value="1"/>
</dbReference>
<evidence type="ECO:0000259" key="16">
    <source>
        <dbReference type="Pfam" id="PF03717"/>
    </source>
</evidence>
<dbReference type="Gene3D" id="3.40.710.10">
    <property type="entry name" value="DD-peptidase/beta-lactamase superfamily"/>
    <property type="match status" value="1"/>
</dbReference>
<evidence type="ECO:0000256" key="2">
    <source>
        <dbReference type="ARBA" id="ARBA00004236"/>
    </source>
</evidence>
<feature type="binding site" evidence="14">
    <location>
        <position position="370"/>
    </location>
    <ligand>
        <name>Zn(2+)</name>
        <dbReference type="ChEBI" id="CHEBI:29105"/>
    </ligand>
</feature>
<dbReference type="InterPro" id="IPR005311">
    <property type="entry name" value="PBP_dimer"/>
</dbReference>
<dbReference type="UniPathway" id="UPA00219"/>
<evidence type="ECO:0000256" key="5">
    <source>
        <dbReference type="ARBA" id="ARBA00022645"/>
    </source>
</evidence>
<keyword evidence="12 14" id="KW-0472">Membrane</keyword>
<dbReference type="OrthoDB" id="9766847at2"/>
<dbReference type="GO" id="GO:0051301">
    <property type="term" value="P:cell division"/>
    <property type="evidence" value="ECO:0007669"/>
    <property type="project" value="UniProtKB-KW"/>
</dbReference>
<dbReference type="RefSeq" id="WP_007018858.1">
    <property type="nucleotide sequence ID" value="NZ_CH724119.1"/>
</dbReference>
<dbReference type="Gene3D" id="3.30.1390.30">
    <property type="entry name" value="Penicillin-binding protein 2a, domain 3"/>
    <property type="match status" value="1"/>
</dbReference>
<dbReference type="GO" id="GO:0008360">
    <property type="term" value="P:regulation of cell shape"/>
    <property type="evidence" value="ECO:0007669"/>
    <property type="project" value="UniProtKB-KW"/>
</dbReference>
<keyword evidence="14" id="KW-0862">Zinc</keyword>
<protein>
    <recommendedName>
        <fullName evidence="14">Peptidoglycan D,D-transpeptidase MrdA</fullName>
        <ecNumber evidence="14">3.4.16.4</ecNumber>
    </recommendedName>
    <alternativeName>
        <fullName evidence="14">Penicillin-binding protein 2</fullName>
        <shortName evidence="14">PBP-2</shortName>
    </alternativeName>
</protein>
<feature type="domain" description="Penicillin-binding protein dimerisation" evidence="16">
    <location>
        <begin position="62"/>
        <end position="233"/>
    </location>
</feature>
<proteinExistence type="inferred from homology"/>